<dbReference type="SUPFAM" id="SSF110296">
    <property type="entry name" value="Oligoxyloglucan reducing end-specific cellobiohydrolase"/>
    <property type="match status" value="1"/>
</dbReference>
<evidence type="ECO:0000256" key="3">
    <source>
        <dbReference type="SAM" id="MobiDB-lite"/>
    </source>
</evidence>
<dbReference type="Proteomes" id="UP000324974">
    <property type="component" value="Chromosome"/>
</dbReference>
<dbReference type="InterPro" id="IPR028203">
    <property type="entry name" value="PSII_CF48-like_dom"/>
</dbReference>
<dbReference type="InterPro" id="IPR015943">
    <property type="entry name" value="WD40/YVTN_repeat-like_dom_sf"/>
</dbReference>
<name>A0A5C1A4Q1_9BACT</name>
<dbReference type="GO" id="GO:0006879">
    <property type="term" value="P:intracellular iron ion homeostasis"/>
    <property type="evidence" value="ECO:0007669"/>
    <property type="project" value="UniProtKB-KW"/>
</dbReference>
<evidence type="ECO:0000256" key="2">
    <source>
        <dbReference type="ARBA" id="ARBA00023004"/>
    </source>
</evidence>
<accession>A0A5C1A4Q1</accession>
<feature type="compositionally biased region" description="Low complexity" evidence="3">
    <location>
        <begin position="119"/>
        <end position="128"/>
    </location>
</feature>
<feature type="domain" description="Photosynthesis system II assembly factor Ycf48/Hcf136-like" evidence="4">
    <location>
        <begin position="129"/>
        <end position="267"/>
    </location>
</feature>
<dbReference type="Pfam" id="PF14870">
    <property type="entry name" value="PSII_BNR"/>
    <property type="match status" value="1"/>
</dbReference>
<dbReference type="AlphaFoldDB" id="A0A5C1A4Q1"/>
<evidence type="ECO:0000313" key="5">
    <source>
        <dbReference type="EMBL" id="QEL14089.1"/>
    </source>
</evidence>
<organism evidence="5 6">
    <name type="scientific">Limnoglobus roseus</name>
    <dbReference type="NCBI Taxonomy" id="2598579"/>
    <lineage>
        <taxon>Bacteria</taxon>
        <taxon>Pseudomonadati</taxon>
        <taxon>Planctomycetota</taxon>
        <taxon>Planctomycetia</taxon>
        <taxon>Gemmatales</taxon>
        <taxon>Gemmataceae</taxon>
        <taxon>Limnoglobus</taxon>
    </lineage>
</organism>
<keyword evidence="6" id="KW-1185">Reference proteome</keyword>
<evidence type="ECO:0000313" key="6">
    <source>
        <dbReference type="Proteomes" id="UP000324974"/>
    </source>
</evidence>
<feature type="region of interest" description="Disordered" evidence="3">
    <location>
        <begin position="109"/>
        <end position="128"/>
    </location>
</feature>
<evidence type="ECO:0000256" key="1">
    <source>
        <dbReference type="ARBA" id="ARBA00022434"/>
    </source>
</evidence>
<dbReference type="GO" id="GO:0004322">
    <property type="term" value="F:ferroxidase activity"/>
    <property type="evidence" value="ECO:0007669"/>
    <property type="project" value="TreeGrafter"/>
</dbReference>
<keyword evidence="2" id="KW-0408">Iron</keyword>
<dbReference type="GO" id="GO:0005506">
    <property type="term" value="F:iron ion binding"/>
    <property type="evidence" value="ECO:0007669"/>
    <property type="project" value="TreeGrafter"/>
</dbReference>
<gene>
    <name evidence="5" type="ORF">PX52LOC_00953</name>
</gene>
<dbReference type="PANTHER" id="PTHR30295:SF1">
    <property type="entry name" value="DNA PROTECTION DURING STARVATION PROTEIN"/>
    <property type="match status" value="1"/>
</dbReference>
<proteinExistence type="predicted"/>
<dbReference type="GO" id="GO:0020037">
    <property type="term" value="F:heme binding"/>
    <property type="evidence" value="ECO:0007669"/>
    <property type="project" value="TreeGrafter"/>
</dbReference>
<sequence>MSPFQRVVQILDTSVGGPTAGVGFPHGPFWRGATRDQFVVLKVRTLDLITLGNGAGSNLIKSLKGEAPFGADLDNPPAGARFSRMPAGLPPVPDADIAFIEQWIDAGCPDAESGGKPPGGTTPTGPAAALHWRPTNAPVASSRTDDIWFTDPNTGWAVNSNGQIVHTADGGNAWAEQLHDADVYFRCIGLASPTRGWAGTLTPGKLLYETRDGSTWTPVSNLPPLAPPAVCGLSVVSDQVVYLAGTNFPNRPPRMAKTADGGTTWTAWDMRPWASILIDTYFTTPDRGWVVGGKTDEPIATRNNVKAVVLFTEDGGRTWVNRAADIAAQLPKGEWGWKIQFLTDRIGFVSLENFGAGAILKTTDGGLTWVRLPVNDPQGNANLEGVGFVDENHGWVGGWGDALFQKLSTSETTDGGQTWRDANEVGKALNRFRFFGSPVTVGYASGQTVYKYTSEPVAPRAAVAPPAGLLADHQPKRVAGPLQLPVTVPAGTRRLSARVWDRFGDPVAMPVDEPNPAAGPRTVAWDCGGHDPGYYIVRVTVDGTSESQLVRVEPA</sequence>
<dbReference type="PANTHER" id="PTHR30295">
    <property type="entry name" value="BACTERIOFERRITIN"/>
    <property type="match status" value="1"/>
</dbReference>
<dbReference type="KEGG" id="lrs:PX52LOC_00953"/>
<evidence type="ECO:0000259" key="4">
    <source>
        <dbReference type="Pfam" id="PF14870"/>
    </source>
</evidence>
<reference evidence="6" key="1">
    <citation type="submission" date="2019-08" db="EMBL/GenBank/DDBJ databases">
        <title>Limnoglobus roseus gen. nov., sp. nov., a novel freshwater planctomycete with a giant genome from the family Gemmataceae.</title>
        <authorList>
            <person name="Kulichevskaya I.S."/>
            <person name="Naumoff D.G."/>
            <person name="Miroshnikov K."/>
            <person name="Ivanova A."/>
            <person name="Philippov D.A."/>
            <person name="Hakobyan A."/>
            <person name="Rijpstra I.C."/>
            <person name="Sinninghe Damste J.S."/>
            <person name="Liesack W."/>
            <person name="Dedysh S.N."/>
        </authorList>
    </citation>
    <scope>NUCLEOTIDE SEQUENCE [LARGE SCALE GENOMIC DNA]</scope>
    <source>
        <strain evidence="6">PX52</strain>
    </source>
</reference>
<dbReference type="GO" id="GO:0005829">
    <property type="term" value="C:cytosol"/>
    <property type="evidence" value="ECO:0007669"/>
    <property type="project" value="TreeGrafter"/>
</dbReference>
<dbReference type="EMBL" id="CP042425">
    <property type="protein sequence ID" value="QEL14089.1"/>
    <property type="molecule type" value="Genomic_DNA"/>
</dbReference>
<dbReference type="RefSeq" id="WP_168218803.1">
    <property type="nucleotide sequence ID" value="NZ_CP042425.1"/>
</dbReference>
<dbReference type="Gene3D" id="2.130.10.10">
    <property type="entry name" value="YVTN repeat-like/Quinoprotein amine dehydrogenase"/>
    <property type="match status" value="2"/>
</dbReference>
<keyword evidence="1" id="KW-0409">Iron storage</keyword>
<protein>
    <recommendedName>
        <fullName evidence="4">Photosynthesis system II assembly factor Ycf48/Hcf136-like domain-containing protein</fullName>
    </recommendedName>
</protein>